<accession>A0AAV2VY51</accession>
<name>A0AAV2VY51_9VIBR</name>
<dbReference type="EMBL" id="CAOF01000181">
    <property type="protein sequence ID" value="CCO49681.1"/>
    <property type="molecule type" value="Genomic_DNA"/>
</dbReference>
<feature type="region of interest" description="Disordered" evidence="1">
    <location>
        <begin position="25"/>
        <end position="57"/>
    </location>
</feature>
<dbReference type="AlphaFoldDB" id="A0AAV2VY51"/>
<gene>
    <name evidence="2" type="ORF">VIBNISOn1_850019</name>
</gene>
<feature type="compositionally biased region" description="Polar residues" evidence="1">
    <location>
        <begin position="46"/>
        <end position="57"/>
    </location>
</feature>
<evidence type="ECO:0000313" key="2">
    <source>
        <dbReference type="EMBL" id="CCO49681.1"/>
    </source>
</evidence>
<evidence type="ECO:0000256" key="1">
    <source>
        <dbReference type="SAM" id="MobiDB-lite"/>
    </source>
</evidence>
<reference evidence="2 3" key="1">
    <citation type="journal article" date="2013" name="ISME J.">
        <title>Comparative genomics of pathogenic lineages of Vibrio nigripulchritudo identifies virulence-associated traits.</title>
        <authorList>
            <person name="Goudenege D."/>
            <person name="Labreuche Y."/>
            <person name="Krin E."/>
            <person name="Ansquer D."/>
            <person name="Mangenot S."/>
            <person name="Calteau A."/>
            <person name="Medigue C."/>
            <person name="Mazel D."/>
            <person name="Polz M.F."/>
            <person name="Le Roux F."/>
        </authorList>
    </citation>
    <scope>NUCLEOTIDE SEQUENCE [LARGE SCALE GENOMIC DNA]</scope>
    <source>
        <strain evidence="2 3">SOn1</strain>
    </source>
</reference>
<dbReference type="Proteomes" id="UP000018211">
    <property type="component" value="Unassembled WGS sequence"/>
</dbReference>
<sequence>MQLTQFSEFFITDFRLFKSFELSPSKQAKSRIAQGTEKTPKGTHSPIHTSISIRLNQ</sequence>
<protein>
    <recommendedName>
        <fullName evidence="4">Transposase</fullName>
    </recommendedName>
</protein>
<evidence type="ECO:0000313" key="3">
    <source>
        <dbReference type="Proteomes" id="UP000018211"/>
    </source>
</evidence>
<comment type="caution">
    <text evidence="2">The sequence shown here is derived from an EMBL/GenBank/DDBJ whole genome shotgun (WGS) entry which is preliminary data.</text>
</comment>
<evidence type="ECO:0008006" key="4">
    <source>
        <dbReference type="Google" id="ProtNLM"/>
    </source>
</evidence>
<organism evidence="2 3">
    <name type="scientific">Vibrio nigripulchritudo SOn1</name>
    <dbReference type="NCBI Taxonomy" id="1238450"/>
    <lineage>
        <taxon>Bacteria</taxon>
        <taxon>Pseudomonadati</taxon>
        <taxon>Pseudomonadota</taxon>
        <taxon>Gammaproteobacteria</taxon>
        <taxon>Vibrionales</taxon>
        <taxon>Vibrionaceae</taxon>
        <taxon>Vibrio</taxon>
    </lineage>
</organism>
<proteinExistence type="predicted"/>